<feature type="compositionally biased region" description="Basic and acidic residues" evidence="2">
    <location>
        <begin position="148"/>
        <end position="171"/>
    </location>
</feature>
<organism evidence="3 4">
    <name type="scientific">Ceratopteris richardii</name>
    <name type="common">Triangle waterfern</name>
    <dbReference type="NCBI Taxonomy" id="49495"/>
    <lineage>
        <taxon>Eukaryota</taxon>
        <taxon>Viridiplantae</taxon>
        <taxon>Streptophyta</taxon>
        <taxon>Embryophyta</taxon>
        <taxon>Tracheophyta</taxon>
        <taxon>Polypodiopsida</taxon>
        <taxon>Polypodiidae</taxon>
        <taxon>Polypodiales</taxon>
        <taxon>Pteridineae</taxon>
        <taxon>Pteridaceae</taxon>
        <taxon>Parkerioideae</taxon>
        <taxon>Ceratopteris</taxon>
    </lineage>
</organism>
<evidence type="ECO:0008006" key="5">
    <source>
        <dbReference type="Google" id="ProtNLM"/>
    </source>
</evidence>
<comment type="caution">
    <text evidence="3">The sequence shown here is derived from an EMBL/GenBank/DDBJ whole genome shotgun (WGS) entry which is preliminary data.</text>
</comment>
<dbReference type="OrthoDB" id="1939543at2759"/>
<keyword evidence="4" id="KW-1185">Reference proteome</keyword>
<keyword evidence="1" id="KW-0175">Coiled coil</keyword>
<dbReference type="EMBL" id="CM035409">
    <property type="protein sequence ID" value="KAH7439891.1"/>
    <property type="molecule type" value="Genomic_DNA"/>
</dbReference>
<feature type="region of interest" description="Disordered" evidence="2">
    <location>
        <begin position="392"/>
        <end position="413"/>
    </location>
</feature>
<sequence>MDAAVSPLVAVSNAVDAADKEPESVCHSHRSNKEYEFNKFFISAETSCFPSSTVDEATSEHIQKSDTWDPGEDPELCDQALASIDCGVFHGILESDDFMTLPLSKVHFKPSITLDDEDGKPLPMSDEDDGDDNNNDDDTDEDGDGDQDIDKNGKESDEKVSLTIGDSKESSARSVTISDAKSFLEDIRQHSDARSKLLDVSSVSNEDVKAETEHLQTELEVIEKLDVKLQQLESREPSTCSSRLSMSSERCKNIPTAVALLRDEKKRWKRQLLLKRALRKLDMVESKISSKHVLRNMKLGPKARYFSLTEEEEAIVEELLSSPDFLDDETSEGNSTTSSISTAFDLEGDDAVRMAEIDERLEQFIEIHSHCGSPSLASVSWSLPKLQSVCSQNSNGKTPSLEGNASGDAELGPGKWASSVQDYLAEKKESRVHQEKVENIDRRLRELISCEVPTKLPKEQLDVLISQCMKEQNLEVSMRPFLCLKA</sequence>
<accession>A0A8T2UUJ8</accession>
<evidence type="ECO:0000256" key="2">
    <source>
        <dbReference type="SAM" id="MobiDB-lite"/>
    </source>
</evidence>
<evidence type="ECO:0000256" key="1">
    <source>
        <dbReference type="SAM" id="Coils"/>
    </source>
</evidence>
<feature type="compositionally biased region" description="Polar residues" evidence="2">
    <location>
        <begin position="392"/>
        <end position="403"/>
    </location>
</feature>
<dbReference type="Proteomes" id="UP000825935">
    <property type="component" value="Chromosome 4"/>
</dbReference>
<dbReference type="AlphaFoldDB" id="A0A8T2UUJ8"/>
<feature type="region of interest" description="Disordered" evidence="2">
    <location>
        <begin position="111"/>
        <end position="171"/>
    </location>
</feature>
<dbReference type="OMA" id="FIMEMEV"/>
<feature type="compositionally biased region" description="Acidic residues" evidence="2">
    <location>
        <begin position="125"/>
        <end position="147"/>
    </location>
</feature>
<evidence type="ECO:0000313" key="3">
    <source>
        <dbReference type="EMBL" id="KAH7439891.1"/>
    </source>
</evidence>
<proteinExistence type="predicted"/>
<protein>
    <recommendedName>
        <fullName evidence="5">Fibrous sheath-interacting protein 1</fullName>
    </recommendedName>
</protein>
<gene>
    <name evidence="3" type="ORF">KP509_04G080500</name>
</gene>
<name>A0A8T2UUJ8_CERRI</name>
<evidence type="ECO:0000313" key="4">
    <source>
        <dbReference type="Proteomes" id="UP000825935"/>
    </source>
</evidence>
<reference evidence="3" key="1">
    <citation type="submission" date="2021-08" db="EMBL/GenBank/DDBJ databases">
        <title>WGS assembly of Ceratopteris richardii.</title>
        <authorList>
            <person name="Marchant D.B."/>
            <person name="Chen G."/>
            <person name="Jenkins J."/>
            <person name="Shu S."/>
            <person name="Leebens-Mack J."/>
            <person name="Grimwood J."/>
            <person name="Schmutz J."/>
            <person name="Soltis P."/>
            <person name="Soltis D."/>
            <person name="Chen Z.-H."/>
        </authorList>
    </citation>
    <scope>NUCLEOTIDE SEQUENCE</scope>
    <source>
        <strain evidence="3">Whitten #5841</strain>
        <tissue evidence="3">Leaf</tissue>
    </source>
</reference>
<feature type="coiled-coil region" evidence="1">
    <location>
        <begin position="205"/>
        <end position="235"/>
    </location>
</feature>